<reference evidence="1 2" key="1">
    <citation type="submission" date="2023-10" db="EMBL/GenBank/DDBJ databases">
        <title>Paenibacillus strain PFR10 Genome sequencing and assembly.</title>
        <authorList>
            <person name="Kim I."/>
        </authorList>
    </citation>
    <scope>NUCLEOTIDE SEQUENCE [LARGE SCALE GENOMIC DNA]</scope>
    <source>
        <strain evidence="1 2">PFR10</strain>
    </source>
</reference>
<protein>
    <recommendedName>
        <fullName evidence="3">DUF1963 domain-containing protein</fullName>
    </recommendedName>
</protein>
<dbReference type="RefSeq" id="WP_315956145.1">
    <property type="nucleotide sequence ID" value="NZ_JAWCUD010000024.1"/>
</dbReference>
<proteinExistence type="predicted"/>
<accession>A0ABU3RQ66</accession>
<dbReference type="Proteomes" id="UP001260980">
    <property type="component" value="Unassembled WGS sequence"/>
</dbReference>
<name>A0ABU3RQ66_9BACL</name>
<dbReference type="EMBL" id="JAWCUD010000024">
    <property type="protein sequence ID" value="MDU0206348.1"/>
    <property type="molecule type" value="Genomic_DNA"/>
</dbReference>
<organism evidence="1 2">
    <name type="scientific">Paenibacillus violae</name>
    <dbReference type="NCBI Taxonomy" id="3077234"/>
    <lineage>
        <taxon>Bacteria</taxon>
        <taxon>Bacillati</taxon>
        <taxon>Bacillota</taxon>
        <taxon>Bacilli</taxon>
        <taxon>Bacillales</taxon>
        <taxon>Paenibacillaceae</taxon>
        <taxon>Paenibacillus</taxon>
    </lineage>
</organism>
<comment type="caution">
    <text evidence="1">The sequence shown here is derived from an EMBL/GenBank/DDBJ whole genome shotgun (WGS) entry which is preliminary data.</text>
</comment>
<evidence type="ECO:0000313" key="1">
    <source>
        <dbReference type="EMBL" id="MDU0206348.1"/>
    </source>
</evidence>
<evidence type="ECO:0008006" key="3">
    <source>
        <dbReference type="Google" id="ProtNLM"/>
    </source>
</evidence>
<keyword evidence="2" id="KW-1185">Reference proteome</keyword>
<gene>
    <name evidence="1" type="ORF">RQP52_35350</name>
</gene>
<sequence length="232" mass="26719">MRQSYELIIGQATEEQSSNYVSFVGGKPRIPRDINIPKCKLCGSEEAFFFQLAFPTDHAWKDKSMAVFACISCVDEKYFIPPMIKGSLQNAIIPAGFLDEYQVNFNILVFQTYNAEIREDYQEKVQFKPISERKIDVGNNSYMKMGGDPLWYLDNESPSKYDDGSNFFFLCQLPENLEFEIVPEAPRQMKLGLGKKIQPSNKLFYRLFLANYIYFFGINSNSGSKVYVITQI</sequence>
<evidence type="ECO:0000313" key="2">
    <source>
        <dbReference type="Proteomes" id="UP001260980"/>
    </source>
</evidence>